<feature type="transmembrane region" description="Helical" evidence="1">
    <location>
        <begin position="228"/>
        <end position="247"/>
    </location>
</feature>
<evidence type="ECO:0000313" key="2">
    <source>
        <dbReference type="EMBL" id="PRX57349.1"/>
    </source>
</evidence>
<comment type="caution">
    <text evidence="2">The sequence shown here is derived from an EMBL/GenBank/DDBJ whole genome shotgun (WGS) entry which is preliminary data.</text>
</comment>
<feature type="transmembrane region" description="Helical" evidence="1">
    <location>
        <begin position="267"/>
        <end position="286"/>
    </location>
</feature>
<evidence type="ECO:0000256" key="1">
    <source>
        <dbReference type="SAM" id="Phobius"/>
    </source>
</evidence>
<evidence type="ECO:0000313" key="3">
    <source>
        <dbReference type="Proteomes" id="UP000237640"/>
    </source>
</evidence>
<accession>A0A2T0MIG6</accession>
<feature type="transmembrane region" description="Helical" evidence="1">
    <location>
        <begin position="48"/>
        <end position="68"/>
    </location>
</feature>
<dbReference type="EMBL" id="PVYX01000001">
    <property type="protein sequence ID" value="PRX57349.1"/>
    <property type="molecule type" value="Genomic_DNA"/>
</dbReference>
<keyword evidence="1" id="KW-1133">Transmembrane helix</keyword>
<feature type="transmembrane region" description="Helical" evidence="1">
    <location>
        <begin position="142"/>
        <end position="163"/>
    </location>
</feature>
<keyword evidence="3" id="KW-1185">Reference proteome</keyword>
<organism evidence="2 3">
    <name type="scientific">Flagellimonas meridianipacifica</name>
    <dbReference type="NCBI Taxonomy" id="1080225"/>
    <lineage>
        <taxon>Bacteria</taxon>
        <taxon>Pseudomonadati</taxon>
        <taxon>Bacteroidota</taxon>
        <taxon>Flavobacteriia</taxon>
        <taxon>Flavobacteriales</taxon>
        <taxon>Flavobacteriaceae</taxon>
        <taxon>Flagellimonas</taxon>
    </lineage>
</organism>
<gene>
    <name evidence="2" type="ORF">CLV81_1353</name>
</gene>
<dbReference type="RefSeq" id="WP_106144247.1">
    <property type="nucleotide sequence ID" value="NZ_PVYX01000001.1"/>
</dbReference>
<sequence length="390" mass="45784">MNFKDEFQKYDIDEENNLRYKRDLEERLSKKSRIAFYERPKSLMKGNLLFASALFATSLFLIHFVASFFENENVTANTIIEDFSFFISILCGVGFYLINLAADKLRSFIVNLVDLTRDVNREKAESFFKIYITDFLSKKRQLLFGLIFGALNVIVALILGVCYQEMKYYYVFTTLMIQIFIIGFIGGISVNQTIVVLKLIDKISVKDDINLKHFYPDKCAGTLIIGDILFRFSIYFITIGIFIFIFMHNFEWTNLKNGFAYKYYVKGLAIFWEIFPFLLAAAIFFLPAKKINSILDEYKVFEQLKIRKRLKHLSDLMLDLKPENPDSKQKLKVLNHHFKRLEKIDSSLEELNTWPYDFKYRATFLSVFIPVCVAVILEITKQIISNFLQF</sequence>
<feature type="transmembrane region" description="Helical" evidence="1">
    <location>
        <begin position="83"/>
        <end position="102"/>
    </location>
</feature>
<dbReference type="Proteomes" id="UP000237640">
    <property type="component" value="Unassembled WGS sequence"/>
</dbReference>
<keyword evidence="1" id="KW-0812">Transmembrane</keyword>
<name>A0A2T0MIG6_9FLAO</name>
<feature type="transmembrane region" description="Helical" evidence="1">
    <location>
        <begin position="362"/>
        <end position="384"/>
    </location>
</feature>
<proteinExistence type="predicted"/>
<reference evidence="2 3" key="1">
    <citation type="submission" date="2018-03" db="EMBL/GenBank/DDBJ databases">
        <title>Genomic Encyclopedia of Archaeal and Bacterial Type Strains, Phase II (KMG-II): from individual species to whole genera.</title>
        <authorList>
            <person name="Goeker M."/>
        </authorList>
    </citation>
    <scope>NUCLEOTIDE SEQUENCE [LARGE SCALE GENOMIC DNA]</scope>
    <source>
        <strain evidence="2 3">DSM 25027</strain>
    </source>
</reference>
<keyword evidence="1" id="KW-0472">Membrane</keyword>
<protein>
    <submittedName>
        <fullName evidence="2">Uncharacterized protein</fullName>
    </submittedName>
</protein>
<dbReference type="AlphaFoldDB" id="A0A2T0MIG6"/>
<dbReference type="OrthoDB" id="1493935at2"/>
<feature type="transmembrane region" description="Helical" evidence="1">
    <location>
        <begin position="169"/>
        <end position="190"/>
    </location>
</feature>